<evidence type="ECO:0000256" key="2">
    <source>
        <dbReference type="SAM" id="SignalP"/>
    </source>
</evidence>
<dbReference type="AlphaFoldDB" id="A0A7W7Z5F3"/>
<evidence type="ECO:0000256" key="1">
    <source>
        <dbReference type="SAM" id="MobiDB-lite"/>
    </source>
</evidence>
<feature type="domain" description="FecR protein" evidence="3">
    <location>
        <begin position="56"/>
        <end position="157"/>
    </location>
</feature>
<dbReference type="EMBL" id="JACHIH010000017">
    <property type="protein sequence ID" value="MBB5048090.1"/>
    <property type="molecule type" value="Genomic_DNA"/>
</dbReference>
<reference evidence="4 5" key="1">
    <citation type="submission" date="2020-08" db="EMBL/GenBank/DDBJ databases">
        <title>Genomic Encyclopedia of Type Strains, Phase IV (KMG-IV): sequencing the most valuable type-strain genomes for metagenomic binning, comparative biology and taxonomic classification.</title>
        <authorList>
            <person name="Goeker M."/>
        </authorList>
    </citation>
    <scope>NUCLEOTIDE SEQUENCE [LARGE SCALE GENOMIC DNA]</scope>
    <source>
        <strain evidence="4 5">DSM 12706</strain>
    </source>
</reference>
<protein>
    <recommendedName>
        <fullName evidence="3">FecR protein domain-containing protein</fullName>
    </recommendedName>
</protein>
<comment type="caution">
    <text evidence="4">The sequence shown here is derived from an EMBL/GenBank/DDBJ whole genome shotgun (WGS) entry which is preliminary data.</text>
</comment>
<dbReference type="Proteomes" id="UP000542353">
    <property type="component" value="Unassembled WGS sequence"/>
</dbReference>
<evidence type="ECO:0000259" key="3">
    <source>
        <dbReference type="Pfam" id="PF04773"/>
    </source>
</evidence>
<dbReference type="InterPro" id="IPR006860">
    <property type="entry name" value="FecR"/>
</dbReference>
<dbReference type="SUPFAM" id="SSF56925">
    <property type="entry name" value="OMPA-like"/>
    <property type="match status" value="1"/>
</dbReference>
<dbReference type="RefSeq" id="WP_347339344.1">
    <property type="nucleotide sequence ID" value="NZ_JACHIH010000017.1"/>
</dbReference>
<organism evidence="4 5">
    <name type="scientific">Rhodopseudomonas rhenobacensis</name>
    <dbReference type="NCBI Taxonomy" id="87461"/>
    <lineage>
        <taxon>Bacteria</taxon>
        <taxon>Pseudomonadati</taxon>
        <taxon>Pseudomonadota</taxon>
        <taxon>Alphaproteobacteria</taxon>
        <taxon>Hyphomicrobiales</taxon>
        <taxon>Nitrobacteraceae</taxon>
        <taxon>Rhodopseudomonas</taxon>
    </lineage>
</organism>
<gene>
    <name evidence="4" type="ORF">HNR60_002851</name>
</gene>
<keyword evidence="5" id="KW-1185">Reference proteome</keyword>
<name>A0A7W7Z5F3_9BRAD</name>
<proteinExistence type="predicted"/>
<feature type="region of interest" description="Disordered" evidence="1">
    <location>
        <begin position="197"/>
        <end position="233"/>
    </location>
</feature>
<keyword evidence="2" id="KW-0732">Signal</keyword>
<accession>A0A7W7Z5F3</accession>
<evidence type="ECO:0000313" key="5">
    <source>
        <dbReference type="Proteomes" id="UP000542353"/>
    </source>
</evidence>
<feature type="chain" id="PRO_5030860386" description="FecR protein domain-containing protein" evidence="2">
    <location>
        <begin position="26"/>
        <end position="557"/>
    </location>
</feature>
<dbReference type="InterPro" id="IPR011250">
    <property type="entry name" value="OMP/PagP_B-barrel"/>
</dbReference>
<sequence length="557" mass="56991">MMMSTTGRIAGAAALLALIGGAATAQEVGKASAVNPAATANLRTITIGASISHKERIKTAAEGSVQLLFIDKTSMTIGPNSDLTIDEYVYNPNAGTGKLAATLGKGALRFVGGQISHSGDAEIKTADAVIGIRGGVALISTANVYAGYGSSTVTSRGGSVTLGAGEFTALSGGGAPPSPPGPPPEGFVARMIQSFQSAGGQSGGAPKGTASPANVARAESRATGRNGGAVAGSLTPTPVVTHVAPLLAGSTTTTSLAQTIQTSTQSGVVQNVAKDMRPSITLTGWIGGIDRVEFDYGTMPFVGNGIATVKLDGTAGRMQADFLFFEEGHLQFGSIDPAMPADSVYQDYNNFTATSPRGKTSNGVPYVGTVTTVSTSQARAFATSVGTPNLTICECEYTKWGIWEVHTPDNYVGSPERLTGSWVAGRSPGINDVPTTGRATYTGHVIANVQDVTLFRQVVGDQRLVAGNFSNTVDFGNRTGSVSVSNLDRTNYTGVIALQSDPRNFVGALRGDVGDRSMGLLGSFFRGPKNPVGEMGGTVVIGGTNYLGSGVFAARTR</sequence>
<dbReference type="Pfam" id="PF04773">
    <property type="entry name" value="FecR"/>
    <property type="match status" value="1"/>
</dbReference>
<evidence type="ECO:0000313" key="4">
    <source>
        <dbReference type="EMBL" id="MBB5048090.1"/>
    </source>
</evidence>
<feature type="signal peptide" evidence="2">
    <location>
        <begin position="1"/>
        <end position="25"/>
    </location>
</feature>
<dbReference type="Gene3D" id="2.40.160.90">
    <property type="match status" value="1"/>
</dbReference>